<dbReference type="InterPro" id="IPR003439">
    <property type="entry name" value="ABC_transporter-like_ATP-bd"/>
</dbReference>
<dbReference type="InterPro" id="IPR027417">
    <property type="entry name" value="P-loop_NTPase"/>
</dbReference>
<dbReference type="GO" id="GO:0005524">
    <property type="term" value="F:ATP binding"/>
    <property type="evidence" value="ECO:0007669"/>
    <property type="project" value="UniProtKB-KW"/>
</dbReference>
<dbReference type="SUPFAM" id="SSF52540">
    <property type="entry name" value="P-loop containing nucleoside triphosphate hydrolases"/>
    <property type="match status" value="1"/>
</dbReference>
<dbReference type="PROSITE" id="PS50893">
    <property type="entry name" value="ABC_TRANSPORTER_2"/>
    <property type="match status" value="1"/>
</dbReference>
<dbReference type="Gene3D" id="3.40.50.300">
    <property type="entry name" value="P-loop containing nucleotide triphosphate hydrolases"/>
    <property type="match status" value="1"/>
</dbReference>
<dbReference type="Pfam" id="PF00005">
    <property type="entry name" value="ABC_tran"/>
    <property type="match status" value="1"/>
</dbReference>
<protein>
    <submittedName>
        <fullName evidence="6">ABC transporter ATP-binding protein</fullName>
    </submittedName>
</protein>
<dbReference type="GO" id="GO:0016887">
    <property type="term" value="F:ATP hydrolysis activity"/>
    <property type="evidence" value="ECO:0007669"/>
    <property type="project" value="InterPro"/>
</dbReference>
<evidence type="ECO:0000313" key="7">
    <source>
        <dbReference type="Proteomes" id="UP000779809"/>
    </source>
</evidence>
<proteinExistence type="inferred from homology"/>
<keyword evidence="2" id="KW-0813">Transport</keyword>
<evidence type="ECO:0000256" key="1">
    <source>
        <dbReference type="ARBA" id="ARBA00005417"/>
    </source>
</evidence>
<dbReference type="AlphaFoldDB" id="A0A932ENK1"/>
<keyword evidence="3" id="KW-0547">Nucleotide-binding</keyword>
<name>A0A932ENK1_9BACT</name>
<gene>
    <name evidence="6" type="ORF">HYX28_03085</name>
</gene>
<keyword evidence="4 6" id="KW-0067">ATP-binding</keyword>
<comment type="similarity">
    <text evidence="1">Belongs to the ABC transporter superfamily.</text>
</comment>
<dbReference type="EMBL" id="JACPNR010000004">
    <property type="protein sequence ID" value="MBI2677745.1"/>
    <property type="molecule type" value="Genomic_DNA"/>
</dbReference>
<evidence type="ECO:0000256" key="2">
    <source>
        <dbReference type="ARBA" id="ARBA00022448"/>
    </source>
</evidence>
<evidence type="ECO:0000259" key="5">
    <source>
        <dbReference type="PROSITE" id="PS50893"/>
    </source>
</evidence>
<dbReference type="CDD" id="cd03230">
    <property type="entry name" value="ABC_DR_subfamily_A"/>
    <property type="match status" value="1"/>
</dbReference>
<reference evidence="6" key="1">
    <citation type="submission" date="2020-07" db="EMBL/GenBank/DDBJ databases">
        <title>Huge and variable diversity of episymbiotic CPR bacteria and DPANN archaea in groundwater ecosystems.</title>
        <authorList>
            <person name="He C.Y."/>
            <person name="Keren R."/>
            <person name="Whittaker M."/>
            <person name="Farag I.F."/>
            <person name="Doudna J."/>
            <person name="Cate J.H.D."/>
            <person name="Banfield J.F."/>
        </authorList>
    </citation>
    <scope>NUCLEOTIDE SEQUENCE</scope>
    <source>
        <strain evidence="6">NC_groundwater_580_Pr5_B-0.1um_64_19</strain>
    </source>
</reference>
<dbReference type="PANTHER" id="PTHR43335">
    <property type="entry name" value="ABC TRANSPORTER, ATP-BINDING PROTEIN"/>
    <property type="match status" value="1"/>
</dbReference>
<dbReference type="Proteomes" id="UP000779809">
    <property type="component" value="Unassembled WGS sequence"/>
</dbReference>
<sequence length="313" mass="33590">MGNDAALRFDGVTKEYRGFLGRTPVPALDKFSLTVERGEIFGFLGPNGAGKTTAIHIAMGFMKPTRGAGQMLEKGFGHAATRARVGFLAENVALVHRPAESAVRYYGALNGLRGVTLTKRTREMLELLELEDVVRRNVAKLSRGMLQRAGLAQALVNDPELLVLDEPTSALDPLGRVAVRELLLRAKAAGKTVFLSSHMLSEIELICDRIAILVRGRVARVGKTNELLESRDEAEVVFSGASGAAFPEAVLENEMLRVTVPKSAQRATIEKVWAAGGEVVKVNPARRSLEGLFVSLANQAGPGATVQKPGAAR</sequence>
<evidence type="ECO:0000256" key="4">
    <source>
        <dbReference type="ARBA" id="ARBA00022840"/>
    </source>
</evidence>
<accession>A0A932ENK1</accession>
<evidence type="ECO:0000313" key="6">
    <source>
        <dbReference type="EMBL" id="MBI2677745.1"/>
    </source>
</evidence>
<feature type="domain" description="ABC transporter" evidence="5">
    <location>
        <begin position="7"/>
        <end position="240"/>
    </location>
</feature>
<dbReference type="SMART" id="SM00382">
    <property type="entry name" value="AAA"/>
    <property type="match status" value="1"/>
</dbReference>
<organism evidence="6 7">
    <name type="scientific">Candidatus Korobacter versatilis</name>
    <dbReference type="NCBI Taxonomy" id="658062"/>
    <lineage>
        <taxon>Bacteria</taxon>
        <taxon>Pseudomonadati</taxon>
        <taxon>Acidobacteriota</taxon>
        <taxon>Terriglobia</taxon>
        <taxon>Terriglobales</taxon>
        <taxon>Candidatus Korobacteraceae</taxon>
        <taxon>Candidatus Korobacter</taxon>
    </lineage>
</organism>
<dbReference type="InterPro" id="IPR003593">
    <property type="entry name" value="AAA+_ATPase"/>
</dbReference>
<evidence type="ECO:0000256" key="3">
    <source>
        <dbReference type="ARBA" id="ARBA00022741"/>
    </source>
</evidence>
<dbReference type="PANTHER" id="PTHR43335:SF2">
    <property type="entry name" value="ABC TRANSPORTER, ATP-BINDING PROTEIN"/>
    <property type="match status" value="1"/>
</dbReference>
<comment type="caution">
    <text evidence="6">The sequence shown here is derived from an EMBL/GenBank/DDBJ whole genome shotgun (WGS) entry which is preliminary data.</text>
</comment>